<evidence type="ECO:0000313" key="3">
    <source>
        <dbReference type="Proteomes" id="UP001652660"/>
    </source>
</evidence>
<dbReference type="Proteomes" id="UP001652660">
    <property type="component" value="Chromosome 1e"/>
</dbReference>
<dbReference type="InterPro" id="IPR025525">
    <property type="entry name" value="hAT-like_transposase_RNase-H"/>
</dbReference>
<sequence length="255" mass="29047">MHIISRSDYPTSNLFLQEILKVKKVLDARENDEDDFIRGMVRRMKLKFDKYWGECNLLMSIAAILDPRQKMRVIEFAFPKMYPPYEAQENIIKVRQAIFDLYEEYVVIAASASAGANNSMFGASTSQDPLRPSSSIWDDFDEYCVKVETNEAHKSELVDYLDKARQPVGANPKEFDCLDWWRINRISYPVLSQLACDILAIPIITVASEATFSVGSRVIDSYRASLAPEVVQVLMCAGIIECLKMDKGQEATEDF</sequence>
<proteinExistence type="predicted"/>
<dbReference type="SUPFAM" id="SSF53098">
    <property type="entry name" value="Ribonuclease H-like"/>
    <property type="match status" value="1"/>
</dbReference>
<dbReference type="PANTHER" id="PTHR23272">
    <property type="entry name" value="BED FINGER-RELATED"/>
    <property type="match status" value="1"/>
</dbReference>
<evidence type="ECO:0000259" key="1">
    <source>
        <dbReference type="Pfam" id="PF05699"/>
    </source>
</evidence>
<evidence type="ECO:0000313" key="4">
    <source>
        <dbReference type="RefSeq" id="XP_071926102.1"/>
    </source>
</evidence>
<dbReference type="InterPro" id="IPR012337">
    <property type="entry name" value="RNaseH-like_sf"/>
</dbReference>
<gene>
    <name evidence="4" type="primary">LOC140016475</name>
</gene>
<evidence type="ECO:0000259" key="2">
    <source>
        <dbReference type="Pfam" id="PF14372"/>
    </source>
</evidence>
<reference evidence="3" key="1">
    <citation type="journal article" date="2025" name="Foods">
        <title>Unveiling the Microbial Signatures of Arabica Coffee Cherries: Insights into Ripeness Specific Diversity, Functional Traits, and Implications for Quality and Safety.</title>
        <authorList>
            <consortium name="RefSeq"/>
            <person name="Tenea G.N."/>
            <person name="Cifuentes V."/>
            <person name="Reyes P."/>
            <person name="Cevallos-Vallejos M."/>
        </authorList>
    </citation>
    <scope>NUCLEOTIDE SEQUENCE [LARGE SCALE GENOMIC DNA]</scope>
</reference>
<dbReference type="RefSeq" id="XP_071926102.1">
    <property type="nucleotide sequence ID" value="XM_072070001.1"/>
</dbReference>
<protein>
    <submittedName>
        <fullName evidence="4">Zinc finger BED domain-containing protein RICESLEEPER 1-like</fullName>
    </submittedName>
</protein>
<dbReference type="PANTHER" id="PTHR23272:SF183">
    <property type="entry name" value="ZINC FINGER BED DOMAIN-CONTAINING PROTEIN RICESLEEPER 1-LIKE"/>
    <property type="match status" value="1"/>
</dbReference>
<accession>A0ABM4W2U5</accession>
<feature type="domain" description="hAT-like transposase RNase-H fold" evidence="2">
    <location>
        <begin position="5"/>
        <end position="105"/>
    </location>
</feature>
<reference evidence="4" key="2">
    <citation type="submission" date="2025-08" db="UniProtKB">
        <authorList>
            <consortium name="RefSeq"/>
        </authorList>
    </citation>
    <scope>IDENTIFICATION</scope>
    <source>
        <tissue evidence="4">Leaves</tissue>
    </source>
</reference>
<organism evidence="3 4">
    <name type="scientific">Coffea arabica</name>
    <name type="common">Arabian coffee</name>
    <dbReference type="NCBI Taxonomy" id="13443"/>
    <lineage>
        <taxon>Eukaryota</taxon>
        <taxon>Viridiplantae</taxon>
        <taxon>Streptophyta</taxon>
        <taxon>Embryophyta</taxon>
        <taxon>Tracheophyta</taxon>
        <taxon>Spermatophyta</taxon>
        <taxon>Magnoliopsida</taxon>
        <taxon>eudicotyledons</taxon>
        <taxon>Gunneridae</taxon>
        <taxon>Pentapetalae</taxon>
        <taxon>asterids</taxon>
        <taxon>lamiids</taxon>
        <taxon>Gentianales</taxon>
        <taxon>Rubiaceae</taxon>
        <taxon>Ixoroideae</taxon>
        <taxon>Gardenieae complex</taxon>
        <taxon>Bertiereae - Coffeeae clade</taxon>
        <taxon>Coffeeae</taxon>
        <taxon>Coffea</taxon>
    </lineage>
</organism>
<dbReference type="Pfam" id="PF14372">
    <property type="entry name" value="hAT-like_RNase-H"/>
    <property type="match status" value="1"/>
</dbReference>
<name>A0ABM4W2U5_COFAR</name>
<dbReference type="Pfam" id="PF05699">
    <property type="entry name" value="Dimer_Tnp_hAT"/>
    <property type="match status" value="1"/>
</dbReference>
<dbReference type="InterPro" id="IPR008906">
    <property type="entry name" value="HATC_C_dom"/>
</dbReference>
<feature type="domain" description="HAT C-terminal dimerisation" evidence="1">
    <location>
        <begin position="157"/>
        <end position="237"/>
    </location>
</feature>
<dbReference type="GeneID" id="140016475"/>
<keyword evidence="3" id="KW-1185">Reference proteome</keyword>